<feature type="region of interest" description="Disordered" evidence="1">
    <location>
        <begin position="94"/>
        <end position="153"/>
    </location>
</feature>
<sequence>MLEILILWALGKKIARMTKERGRAAWPWVILLIVCWYGGALAAVVAAGIAVAVANPNNPDAGDDMMLLFIGAALAGAIGGALFTFGVVSLLPNARDPRDDEYDDDEDYRHTRRRRYDDEDVDDRPREHRGYIDSDDRDGGRRYDDDDRRERRY</sequence>
<protein>
    <submittedName>
        <fullName evidence="3">Uncharacterized protein</fullName>
    </submittedName>
</protein>
<dbReference type="AlphaFoldDB" id="A0A225E574"/>
<keyword evidence="2" id="KW-0812">Transmembrane</keyword>
<dbReference type="RefSeq" id="WP_088254387.1">
    <property type="nucleotide sequence ID" value="NZ_NIDE01000004.1"/>
</dbReference>
<dbReference type="Proteomes" id="UP000214646">
    <property type="component" value="Unassembled WGS sequence"/>
</dbReference>
<keyword evidence="2" id="KW-1133">Transmembrane helix</keyword>
<evidence type="ECO:0000256" key="2">
    <source>
        <dbReference type="SAM" id="Phobius"/>
    </source>
</evidence>
<keyword evidence="2" id="KW-0472">Membrane</keyword>
<feature type="transmembrane region" description="Helical" evidence="2">
    <location>
        <begin position="66"/>
        <end position="91"/>
    </location>
</feature>
<dbReference type="EMBL" id="NIDE01000004">
    <property type="protein sequence ID" value="OWK43567.1"/>
    <property type="molecule type" value="Genomic_DNA"/>
</dbReference>
<evidence type="ECO:0000313" key="3">
    <source>
        <dbReference type="EMBL" id="OWK43567.1"/>
    </source>
</evidence>
<accession>A0A225E574</accession>
<evidence type="ECO:0000256" key="1">
    <source>
        <dbReference type="SAM" id="MobiDB-lite"/>
    </source>
</evidence>
<feature type="compositionally biased region" description="Basic and acidic residues" evidence="1">
    <location>
        <begin position="123"/>
        <end position="153"/>
    </location>
</feature>
<name>A0A225E574_9BACT</name>
<organism evidence="3 4">
    <name type="scientific">Fimbriiglobus ruber</name>
    <dbReference type="NCBI Taxonomy" id="1908690"/>
    <lineage>
        <taxon>Bacteria</taxon>
        <taxon>Pseudomonadati</taxon>
        <taxon>Planctomycetota</taxon>
        <taxon>Planctomycetia</taxon>
        <taxon>Gemmatales</taxon>
        <taxon>Gemmataceae</taxon>
        <taxon>Fimbriiglobus</taxon>
    </lineage>
</organism>
<evidence type="ECO:0000313" key="4">
    <source>
        <dbReference type="Proteomes" id="UP000214646"/>
    </source>
</evidence>
<feature type="transmembrane region" description="Helical" evidence="2">
    <location>
        <begin position="25"/>
        <end position="54"/>
    </location>
</feature>
<keyword evidence="4" id="KW-1185">Reference proteome</keyword>
<comment type="caution">
    <text evidence="3">The sequence shown here is derived from an EMBL/GenBank/DDBJ whole genome shotgun (WGS) entry which is preliminary data.</text>
</comment>
<proteinExistence type="predicted"/>
<reference evidence="4" key="1">
    <citation type="submission" date="2017-06" db="EMBL/GenBank/DDBJ databases">
        <title>Genome analysis of Fimbriiglobus ruber SP5, the first member of the order Planctomycetales with confirmed chitinolytic capability.</title>
        <authorList>
            <person name="Ravin N.V."/>
            <person name="Rakitin A.L."/>
            <person name="Ivanova A.A."/>
            <person name="Beletsky A.V."/>
            <person name="Kulichevskaya I.S."/>
            <person name="Mardanov A.V."/>
            <person name="Dedysh S.N."/>
        </authorList>
    </citation>
    <scope>NUCLEOTIDE SEQUENCE [LARGE SCALE GENOMIC DNA]</scope>
    <source>
        <strain evidence="4">SP5</strain>
    </source>
</reference>
<gene>
    <name evidence="3" type="ORF">FRUB_03166</name>
</gene>